<name>A0A381PV56_9ZZZZ</name>
<evidence type="ECO:0000313" key="1">
    <source>
        <dbReference type="EMBL" id="SUZ70408.1"/>
    </source>
</evidence>
<feature type="non-terminal residue" evidence="1">
    <location>
        <position position="184"/>
    </location>
</feature>
<gene>
    <name evidence="1" type="ORF">METZ01_LOCUS23262</name>
</gene>
<dbReference type="AlphaFoldDB" id="A0A381PV56"/>
<dbReference type="EMBL" id="UINC01001090">
    <property type="protein sequence ID" value="SUZ70408.1"/>
    <property type="molecule type" value="Genomic_DNA"/>
</dbReference>
<reference evidence="1" key="1">
    <citation type="submission" date="2018-05" db="EMBL/GenBank/DDBJ databases">
        <authorList>
            <person name="Lanie J.A."/>
            <person name="Ng W.-L."/>
            <person name="Kazmierczak K.M."/>
            <person name="Andrzejewski T.M."/>
            <person name="Davidsen T.M."/>
            <person name="Wayne K.J."/>
            <person name="Tettelin H."/>
            <person name="Glass J.I."/>
            <person name="Rusch D."/>
            <person name="Podicherti R."/>
            <person name="Tsui H.-C.T."/>
            <person name="Winkler M.E."/>
        </authorList>
    </citation>
    <scope>NUCLEOTIDE SEQUENCE</scope>
</reference>
<proteinExistence type="predicted"/>
<organism evidence="1">
    <name type="scientific">marine metagenome</name>
    <dbReference type="NCBI Taxonomy" id="408172"/>
    <lineage>
        <taxon>unclassified sequences</taxon>
        <taxon>metagenomes</taxon>
        <taxon>ecological metagenomes</taxon>
    </lineage>
</organism>
<sequence length="184" mass="21001">MSKKVLLLLLFPSLVLMTSMGLFAQNISEDIIGTWLINEELSDNTDDMVGEAIEAGGGRDSRGFFNRKEDFYRGGPPEHELYDRISYDDALTIEYKEPEFLFSYEDDYSRVFHTDGRRRRIGANDFYSEGGQDWSSANWEGDALIVEARPRDGGFTIETYTLEANGSRLRVEMLIQPDSFNVPI</sequence>
<accession>A0A381PV56</accession>
<feature type="non-terminal residue" evidence="1">
    <location>
        <position position="1"/>
    </location>
</feature>
<protein>
    <submittedName>
        <fullName evidence="1">Uncharacterized protein</fullName>
    </submittedName>
</protein>